<dbReference type="SUPFAM" id="SSF51182">
    <property type="entry name" value="RmlC-like cupins"/>
    <property type="match status" value="1"/>
</dbReference>
<dbReference type="AlphaFoldDB" id="A0A2T3XR07"/>
<name>A0A2T3XR07_9BURK</name>
<organism evidence="1 2">
    <name type="scientific">Trinickia symbiotica</name>
    <dbReference type="NCBI Taxonomy" id="863227"/>
    <lineage>
        <taxon>Bacteria</taxon>
        <taxon>Pseudomonadati</taxon>
        <taxon>Pseudomonadota</taxon>
        <taxon>Betaproteobacteria</taxon>
        <taxon>Burkholderiales</taxon>
        <taxon>Burkholderiaceae</taxon>
        <taxon>Trinickia</taxon>
    </lineage>
</organism>
<comment type="caution">
    <text evidence="1">The sequence shown here is derived from an EMBL/GenBank/DDBJ whole genome shotgun (WGS) entry which is preliminary data.</text>
</comment>
<dbReference type="Pfam" id="PF05962">
    <property type="entry name" value="HutD"/>
    <property type="match status" value="1"/>
</dbReference>
<proteinExistence type="predicted"/>
<dbReference type="InterPro" id="IPR010282">
    <property type="entry name" value="Uncharacterised_HutD/Ves"/>
</dbReference>
<dbReference type="PANTHER" id="PTHR37943:SF1">
    <property type="entry name" value="PROTEIN VES"/>
    <property type="match status" value="1"/>
</dbReference>
<dbReference type="Proteomes" id="UP000240638">
    <property type="component" value="Unassembled WGS sequence"/>
</dbReference>
<sequence>MSAIEIRPLYAVPAEPWRNGGGITRTLAAKDGEWRISLAEVERDGPYSRFDGITRVSFVVRGSGVTLRHEASAVVLKPFEAAEYDGGTTWHASLANGPVTVLNVMSASGRYRAKVLAIGEATIVPPGCAAVVIALDSACSYSDEPTSTAGTVEPGHAMVVNLVDGPLRLTPAVCASVPAHEIRPPVLVVIERAVIR</sequence>
<evidence type="ECO:0000313" key="2">
    <source>
        <dbReference type="Proteomes" id="UP000240638"/>
    </source>
</evidence>
<protein>
    <recommendedName>
        <fullName evidence="3">HutD family protein</fullName>
    </recommendedName>
</protein>
<dbReference type="PANTHER" id="PTHR37943">
    <property type="entry name" value="PROTEIN VES"/>
    <property type="match status" value="1"/>
</dbReference>
<dbReference type="Gene3D" id="2.60.120.10">
    <property type="entry name" value="Jelly Rolls"/>
    <property type="match status" value="1"/>
</dbReference>
<evidence type="ECO:0000313" key="1">
    <source>
        <dbReference type="EMBL" id="PTB18959.1"/>
    </source>
</evidence>
<dbReference type="InterPro" id="IPR011051">
    <property type="entry name" value="RmlC_Cupin_sf"/>
</dbReference>
<accession>A0A2T3XR07</accession>
<gene>
    <name evidence="1" type="ORF">C9I57_20970</name>
</gene>
<dbReference type="EMBL" id="PYUC01000010">
    <property type="protein sequence ID" value="PTB18959.1"/>
    <property type="molecule type" value="Genomic_DNA"/>
</dbReference>
<dbReference type="RefSeq" id="WP_107152544.1">
    <property type="nucleotide sequence ID" value="NZ_PYUC01000010.1"/>
</dbReference>
<reference evidence="1 2" key="1">
    <citation type="submission" date="2018-03" db="EMBL/GenBank/DDBJ databases">
        <title>Whole genome analyses suggest that Burkholderia sensu lato contains two further novel genera in the rhizoxinica-symbiotica group Mycetohabitans gen. nov., and Trinickia gen. nov.: implications for the evolution of diazotrophy and nodulation in the Burkholderiaceae.</title>
        <authorList>
            <person name="Estrada De Los Santos P."/>
            <person name="Palmer M."/>
            <person name="Chavez-Ramirez B."/>
            <person name="Steenkamp E.T."/>
            <person name="Hirsch A.M."/>
            <person name="Manyaka P."/>
            <person name="Maluk M."/>
            <person name="Lafos M."/>
            <person name="Crook M."/>
            <person name="Gross E."/>
            <person name="Simon M.F."/>
            <person name="Bueno Dos Reis Junior F."/>
            <person name="Poole P.S."/>
            <person name="Venter S.N."/>
            <person name="James E.K."/>
        </authorList>
    </citation>
    <scope>NUCLEOTIDE SEQUENCE [LARGE SCALE GENOMIC DNA]</scope>
    <source>
        <strain evidence="1 2">JPY-366</strain>
    </source>
</reference>
<evidence type="ECO:0008006" key="3">
    <source>
        <dbReference type="Google" id="ProtNLM"/>
    </source>
</evidence>
<dbReference type="InterPro" id="IPR014710">
    <property type="entry name" value="RmlC-like_jellyroll"/>
</dbReference>